<reference evidence="7 8" key="1">
    <citation type="submission" date="2018-10" db="EMBL/GenBank/DDBJ databases">
        <title>Transmission dynamics of multidrug resistant bacteria on intensive care unit surfaces.</title>
        <authorList>
            <person name="D'Souza A.W."/>
            <person name="Potter R.F."/>
            <person name="Wallace M."/>
            <person name="Shupe A."/>
            <person name="Patel S."/>
            <person name="Sun S."/>
            <person name="Gul D."/>
            <person name="Kwon J.H."/>
            <person name="Andleeb S."/>
            <person name="Burnham C.-A.D."/>
            <person name="Dantas G."/>
        </authorList>
    </citation>
    <scope>NUCLEOTIDE SEQUENCE [LARGE SCALE GENOMIC DNA]</scope>
    <source>
        <strain evidence="7 8">PX_177</strain>
    </source>
</reference>
<organism evidence="7 8">
    <name type="scientific">Stutzerimonas xanthomarina</name>
    <dbReference type="NCBI Taxonomy" id="271420"/>
    <lineage>
        <taxon>Bacteria</taxon>
        <taxon>Pseudomonadati</taxon>
        <taxon>Pseudomonadota</taxon>
        <taxon>Gammaproteobacteria</taxon>
        <taxon>Pseudomonadales</taxon>
        <taxon>Pseudomonadaceae</taxon>
        <taxon>Stutzerimonas</taxon>
    </lineage>
</organism>
<dbReference type="GO" id="GO:0005737">
    <property type="term" value="C:cytoplasm"/>
    <property type="evidence" value="ECO:0007669"/>
    <property type="project" value="TreeGrafter"/>
</dbReference>
<dbReference type="PANTHER" id="PTHR43557:SF2">
    <property type="entry name" value="RIESKE DOMAIN-CONTAINING PROTEIN-RELATED"/>
    <property type="match status" value="1"/>
</dbReference>
<dbReference type="PRINTS" id="PR00411">
    <property type="entry name" value="PNDRDTASEI"/>
</dbReference>
<accession>A0A427E107</accession>
<dbReference type="InterPro" id="IPR050446">
    <property type="entry name" value="FAD-oxidoreductase/Apoptosis"/>
</dbReference>
<protein>
    <submittedName>
        <fullName evidence="7">Pyridine nucleotide-disulfide oxidoreductase</fullName>
    </submittedName>
</protein>
<dbReference type="InterPro" id="IPR016156">
    <property type="entry name" value="FAD/NAD-linked_Rdtase_dimer_sf"/>
</dbReference>
<evidence type="ECO:0000259" key="6">
    <source>
        <dbReference type="Pfam" id="PF14759"/>
    </source>
</evidence>
<dbReference type="SUPFAM" id="SSF51905">
    <property type="entry name" value="FAD/NAD(P)-binding domain"/>
    <property type="match status" value="1"/>
</dbReference>
<feature type="domain" description="FAD/NAD(P)-binding" evidence="5">
    <location>
        <begin position="10"/>
        <end position="310"/>
    </location>
</feature>
<dbReference type="EMBL" id="RHQL01000009">
    <property type="protein sequence ID" value="RRV09804.1"/>
    <property type="molecule type" value="Genomic_DNA"/>
</dbReference>
<dbReference type="InterPro" id="IPR036188">
    <property type="entry name" value="FAD/NAD-bd_sf"/>
</dbReference>
<evidence type="ECO:0000256" key="4">
    <source>
        <dbReference type="ARBA" id="ARBA00023002"/>
    </source>
</evidence>
<sequence length="415" mass="44408">MSATEPACTVIVGSGHAGSEAAISLRQNGFSGRIVLIGEEAGLPYQRPPLSKGFLTGTVGIDALPIRPAPVYEKADVEMRCGVRATRIDPATKSVHLSDGDRLNYTHLILATGSSARQLQVTGLSQHRPVNLHYLRSQADAECMREQLEAGKRLVVIGGGYIGLEVASAAQAAGMRVTILEAQSRILARVTAHEVSGFYQQVHQAAGIDLRTNVQLEQVSLNAEGRVEALVTTEGERFAADVVLVGIGAQPNVELAEQAGLDVDNGILVDAFARTSVADIYAIGDCSNQPSALYGRRLRLESIPNAIEQARAATGNILGNAALAPSLPWFWSDQYDLKLQIAGLSQGYDQVVLRGSREAHSFVAFYLHEGRLIAADCINRQKEFMAIKKLVQAGYSGSPDALADETVVLKELITD</sequence>
<name>A0A427E107_9GAMM</name>
<dbReference type="Pfam" id="PF07992">
    <property type="entry name" value="Pyr_redox_2"/>
    <property type="match status" value="1"/>
</dbReference>
<evidence type="ECO:0000313" key="8">
    <source>
        <dbReference type="Proteomes" id="UP000276506"/>
    </source>
</evidence>
<evidence type="ECO:0000313" key="7">
    <source>
        <dbReference type="EMBL" id="RRV09804.1"/>
    </source>
</evidence>
<dbReference type="SUPFAM" id="SSF55424">
    <property type="entry name" value="FAD/NAD-linked reductases, dimerisation (C-terminal) domain"/>
    <property type="match status" value="1"/>
</dbReference>
<gene>
    <name evidence="7" type="ORF">EGJ28_15880</name>
</gene>
<dbReference type="InterPro" id="IPR028202">
    <property type="entry name" value="Reductase_C"/>
</dbReference>
<evidence type="ECO:0000256" key="3">
    <source>
        <dbReference type="ARBA" id="ARBA00022827"/>
    </source>
</evidence>
<proteinExistence type="predicted"/>
<dbReference type="PANTHER" id="PTHR43557">
    <property type="entry name" value="APOPTOSIS-INDUCING FACTOR 1"/>
    <property type="match status" value="1"/>
</dbReference>
<evidence type="ECO:0000256" key="2">
    <source>
        <dbReference type="ARBA" id="ARBA00022630"/>
    </source>
</evidence>
<keyword evidence="2" id="KW-0285">Flavoprotein</keyword>
<feature type="domain" description="Reductase C-terminal" evidence="6">
    <location>
        <begin position="329"/>
        <end position="412"/>
    </location>
</feature>
<evidence type="ECO:0000256" key="1">
    <source>
        <dbReference type="ARBA" id="ARBA00001974"/>
    </source>
</evidence>
<dbReference type="InterPro" id="IPR023753">
    <property type="entry name" value="FAD/NAD-binding_dom"/>
</dbReference>
<dbReference type="Proteomes" id="UP000276506">
    <property type="component" value="Unassembled WGS sequence"/>
</dbReference>
<keyword evidence="3" id="KW-0274">FAD</keyword>
<comment type="cofactor">
    <cofactor evidence="1">
        <name>FAD</name>
        <dbReference type="ChEBI" id="CHEBI:57692"/>
    </cofactor>
</comment>
<dbReference type="Gene3D" id="3.50.50.60">
    <property type="entry name" value="FAD/NAD(P)-binding domain"/>
    <property type="match status" value="2"/>
</dbReference>
<dbReference type="GO" id="GO:0016651">
    <property type="term" value="F:oxidoreductase activity, acting on NAD(P)H"/>
    <property type="evidence" value="ECO:0007669"/>
    <property type="project" value="TreeGrafter"/>
</dbReference>
<dbReference type="Gene3D" id="3.30.390.30">
    <property type="match status" value="1"/>
</dbReference>
<comment type="caution">
    <text evidence="7">The sequence shown here is derived from an EMBL/GenBank/DDBJ whole genome shotgun (WGS) entry which is preliminary data.</text>
</comment>
<dbReference type="PRINTS" id="PR00368">
    <property type="entry name" value="FADPNR"/>
</dbReference>
<evidence type="ECO:0000259" key="5">
    <source>
        <dbReference type="Pfam" id="PF07992"/>
    </source>
</evidence>
<keyword evidence="4" id="KW-0560">Oxidoreductase</keyword>
<dbReference type="RefSeq" id="WP_125877913.1">
    <property type="nucleotide sequence ID" value="NZ_RHQL01000009.1"/>
</dbReference>
<dbReference type="AlphaFoldDB" id="A0A427E107"/>
<dbReference type="Pfam" id="PF14759">
    <property type="entry name" value="Reductase_C"/>
    <property type="match status" value="1"/>
</dbReference>